<dbReference type="AlphaFoldDB" id="A0A235BYQ6"/>
<accession>A0A235BYQ6</accession>
<name>A0A235BYQ6_UNCW3</name>
<reference evidence="2 3" key="1">
    <citation type="submission" date="2017-07" db="EMBL/GenBank/DDBJ databases">
        <title>Recovery of genomes from metagenomes via a dereplication, aggregation, and scoring strategy.</title>
        <authorList>
            <person name="Sieber C.M."/>
            <person name="Probst A.J."/>
            <person name="Sharrar A."/>
            <person name="Thomas B.C."/>
            <person name="Hess M."/>
            <person name="Tringe S.G."/>
            <person name="Banfield J.F."/>
        </authorList>
    </citation>
    <scope>NUCLEOTIDE SEQUENCE [LARGE SCALE GENOMIC DNA]</scope>
    <source>
        <strain evidence="2">JGI_Cruoil_03_51_56</strain>
    </source>
</reference>
<proteinExistence type="predicted"/>
<gene>
    <name evidence="2" type="ORF">CH330_00410</name>
</gene>
<evidence type="ECO:0000313" key="2">
    <source>
        <dbReference type="EMBL" id="OYD17352.1"/>
    </source>
</evidence>
<protein>
    <recommendedName>
        <fullName evidence="1">PHA accumulation regulator DNA-binding N-terminal domain-containing protein</fullName>
    </recommendedName>
</protein>
<evidence type="ECO:0000259" key="1">
    <source>
        <dbReference type="Pfam" id="PF07879"/>
    </source>
</evidence>
<feature type="domain" description="PHA accumulation regulator DNA-binding N-terminal" evidence="1">
    <location>
        <begin position="4"/>
        <end position="62"/>
    </location>
</feature>
<evidence type="ECO:0000313" key="3">
    <source>
        <dbReference type="Proteomes" id="UP000215559"/>
    </source>
</evidence>
<dbReference type="Pfam" id="PF07879">
    <property type="entry name" value="PHB_acc_N"/>
    <property type="match status" value="1"/>
</dbReference>
<comment type="caution">
    <text evidence="2">The sequence shown here is derived from an EMBL/GenBank/DDBJ whole genome shotgun (WGS) entry which is preliminary data.</text>
</comment>
<dbReference type="Proteomes" id="UP000215559">
    <property type="component" value="Unassembled WGS sequence"/>
</dbReference>
<dbReference type="InterPro" id="IPR012909">
    <property type="entry name" value="PHA_DNA-bd_N"/>
</dbReference>
<sequence>MKRIIRRYSNRKIYDVAASRFITLKDIAEMVEEGYEVSVVDNETGEDITEFTLVQVLLEQAKAKKEMVAVPVLLHQLVKAGQTVVSDFVKNSVLVSIRTLAMTRKEVTDLVQTLVVRGHLEKEAAVELKETLIDASRKQQTVLDEHIKSVVVSRLEAIGLGKNLNLVKLIKTIGKSLIRQADKTQAKEISDLKATIGVLQNHIRKLSKQVGAGPLPKPRDS</sequence>
<dbReference type="EMBL" id="NOZP01000008">
    <property type="protein sequence ID" value="OYD17352.1"/>
    <property type="molecule type" value="Genomic_DNA"/>
</dbReference>
<organism evidence="2 3">
    <name type="scientific">candidate division WOR-3 bacterium JGI_Cruoil_03_51_56</name>
    <dbReference type="NCBI Taxonomy" id="1973747"/>
    <lineage>
        <taxon>Bacteria</taxon>
        <taxon>Bacteria division WOR-3</taxon>
    </lineage>
</organism>